<evidence type="ECO:0000313" key="2">
    <source>
        <dbReference type="Proteomes" id="UP000298663"/>
    </source>
</evidence>
<organism evidence="1 2">
    <name type="scientific">Steinernema carpocapsae</name>
    <name type="common">Entomopathogenic nematode</name>
    <dbReference type="NCBI Taxonomy" id="34508"/>
    <lineage>
        <taxon>Eukaryota</taxon>
        <taxon>Metazoa</taxon>
        <taxon>Ecdysozoa</taxon>
        <taxon>Nematoda</taxon>
        <taxon>Chromadorea</taxon>
        <taxon>Rhabditida</taxon>
        <taxon>Tylenchina</taxon>
        <taxon>Panagrolaimomorpha</taxon>
        <taxon>Strongyloidoidea</taxon>
        <taxon>Steinernematidae</taxon>
        <taxon>Steinernema</taxon>
    </lineage>
</organism>
<accession>A0A4U5NWA4</accession>
<proteinExistence type="predicted"/>
<reference evidence="1 2" key="1">
    <citation type="journal article" date="2015" name="Genome Biol.">
        <title>Comparative genomics of Steinernema reveals deeply conserved gene regulatory networks.</title>
        <authorList>
            <person name="Dillman A.R."/>
            <person name="Macchietto M."/>
            <person name="Porter C.F."/>
            <person name="Rogers A."/>
            <person name="Williams B."/>
            <person name="Antoshechkin I."/>
            <person name="Lee M.M."/>
            <person name="Goodwin Z."/>
            <person name="Lu X."/>
            <person name="Lewis E.E."/>
            <person name="Goodrich-Blair H."/>
            <person name="Stock S.P."/>
            <person name="Adams B.J."/>
            <person name="Sternberg P.W."/>
            <person name="Mortazavi A."/>
        </authorList>
    </citation>
    <scope>NUCLEOTIDE SEQUENCE [LARGE SCALE GENOMIC DNA]</scope>
    <source>
        <strain evidence="1 2">ALL</strain>
    </source>
</reference>
<protein>
    <submittedName>
        <fullName evidence="1">Uncharacterized protein</fullName>
    </submittedName>
</protein>
<evidence type="ECO:0000313" key="1">
    <source>
        <dbReference type="EMBL" id="TKR87849.1"/>
    </source>
</evidence>
<comment type="caution">
    <text evidence="1">The sequence shown here is derived from an EMBL/GenBank/DDBJ whole genome shotgun (WGS) entry which is preliminary data.</text>
</comment>
<reference evidence="1 2" key="2">
    <citation type="journal article" date="2019" name="G3 (Bethesda)">
        <title>Hybrid Assembly of the Genome of the Entomopathogenic Nematode Steinernema carpocapsae Identifies the X-Chromosome.</title>
        <authorList>
            <person name="Serra L."/>
            <person name="Macchietto M."/>
            <person name="Macias-Munoz A."/>
            <person name="McGill C.J."/>
            <person name="Rodriguez I.M."/>
            <person name="Rodriguez B."/>
            <person name="Murad R."/>
            <person name="Mortazavi A."/>
        </authorList>
    </citation>
    <scope>NUCLEOTIDE SEQUENCE [LARGE SCALE GENOMIC DNA]</scope>
    <source>
        <strain evidence="1 2">ALL</strain>
    </source>
</reference>
<sequence length="285" mass="33466">MDELPYEFHLEVCRYLWSDNHDESVRLLSKLSCAWESASKKTRKEEAYLKVYVTSKGEIEVRIPYGLADRIERWKEYEIVEIKVEQREDPPKYCQHPNKQYVLDKLLKNSFCFVSVDFYRISCALPPGVSTLLLKIPRIAAIRCLACSGEALQDTLVAILQRQSLTTLRFEQTLLSPNFLNLLLEWLDLETLVQVTVEYRKFMNHVELVQLVTKFVRKGVQMNESSTMNADIAISRFTSTDIKTSRNFRYVHYNRDGPFPYVGFGRKEIYNCYEAEFPFDLFFDV</sequence>
<dbReference type="AlphaFoldDB" id="A0A4U5NWA4"/>
<keyword evidence="2" id="KW-1185">Reference proteome</keyword>
<gene>
    <name evidence="1" type="ORF">L596_012184</name>
</gene>
<name>A0A4U5NWA4_STECR</name>
<dbReference type="EMBL" id="AZBU02000003">
    <property type="protein sequence ID" value="TKR87849.1"/>
    <property type="molecule type" value="Genomic_DNA"/>
</dbReference>
<dbReference type="Proteomes" id="UP000298663">
    <property type="component" value="Unassembled WGS sequence"/>
</dbReference>